<accession>H5XW51</accession>
<dbReference type="OrthoDB" id="2064537at2"/>
<dbReference type="RefSeq" id="WP_007785144.1">
    <property type="nucleotide sequence ID" value="NZ_CM001441.1"/>
</dbReference>
<proteinExistence type="predicted"/>
<dbReference type="EMBL" id="CM001441">
    <property type="protein sequence ID" value="EHQ90644.1"/>
    <property type="molecule type" value="Genomic_DNA"/>
</dbReference>
<evidence type="ECO:0000313" key="2">
    <source>
        <dbReference type="Proteomes" id="UP000005104"/>
    </source>
</evidence>
<protein>
    <submittedName>
        <fullName evidence="1">Uncharacterized protein</fullName>
    </submittedName>
</protein>
<dbReference type="eggNOG" id="ENOG5033VQZ">
    <property type="taxonomic scope" value="Bacteria"/>
</dbReference>
<dbReference type="AlphaFoldDB" id="H5XW51"/>
<evidence type="ECO:0000313" key="1">
    <source>
        <dbReference type="EMBL" id="EHQ90644.1"/>
    </source>
</evidence>
<name>H5XW51_9FIRM</name>
<sequence length="121" mass="13179">MGDQTRLMSIVLEEPLVTREYPSDIVFFRTFTTAQTNTTIWTPASGQSIFMTAWQVSASVPVVIQLNRGSNSVFMSIMLTSSLATCSESFLSPIRFNPDEAVSVTTSAAGTVNVTLIGYEL</sequence>
<organism evidence="1 2">
    <name type="scientific">Desulfosporosinus youngiae DSM 17734</name>
    <dbReference type="NCBI Taxonomy" id="768710"/>
    <lineage>
        <taxon>Bacteria</taxon>
        <taxon>Bacillati</taxon>
        <taxon>Bacillota</taxon>
        <taxon>Clostridia</taxon>
        <taxon>Eubacteriales</taxon>
        <taxon>Desulfitobacteriaceae</taxon>
        <taxon>Desulfosporosinus</taxon>
    </lineage>
</organism>
<reference evidence="1 2" key="1">
    <citation type="submission" date="2011-11" db="EMBL/GenBank/DDBJ databases">
        <title>The Noncontiguous Finished genome of Desulfosporosinus youngiae DSM 17734.</title>
        <authorList>
            <consortium name="US DOE Joint Genome Institute (JGI-PGF)"/>
            <person name="Lucas S."/>
            <person name="Han J."/>
            <person name="Lapidus A."/>
            <person name="Cheng J.-F."/>
            <person name="Goodwin L."/>
            <person name="Pitluck S."/>
            <person name="Peters L."/>
            <person name="Ovchinnikova G."/>
            <person name="Lu M."/>
            <person name="Land M.L."/>
            <person name="Hauser L."/>
            <person name="Pester M."/>
            <person name="Spring S."/>
            <person name="Ollivier B."/>
            <person name="Rattei T."/>
            <person name="Klenk H.-P."/>
            <person name="Wagner M."/>
            <person name="Loy A."/>
            <person name="Woyke T.J."/>
        </authorList>
    </citation>
    <scope>NUCLEOTIDE SEQUENCE [LARGE SCALE GENOMIC DNA]</scope>
    <source>
        <strain evidence="1 2">DSM 17734</strain>
    </source>
</reference>
<keyword evidence="2" id="KW-1185">Reference proteome</keyword>
<dbReference type="Proteomes" id="UP000005104">
    <property type="component" value="Chromosome"/>
</dbReference>
<gene>
    <name evidence="1" type="ORF">DesyoDRAFT_3646</name>
</gene>
<dbReference type="HOGENOM" id="CLU_2034335_0_0_9"/>
<dbReference type="STRING" id="768710.DesyoDRAFT_3646"/>